<accession>A0A8S1YSK0</accession>
<name>A0A8S1YSK0_PAROT</name>
<evidence type="ECO:0000313" key="2">
    <source>
        <dbReference type="Proteomes" id="UP000683925"/>
    </source>
</evidence>
<dbReference type="AlphaFoldDB" id="A0A8S1YSK0"/>
<comment type="caution">
    <text evidence="1">The sequence shown here is derived from an EMBL/GenBank/DDBJ whole genome shotgun (WGS) entry which is preliminary data.</text>
</comment>
<dbReference type="Proteomes" id="UP000683925">
    <property type="component" value="Unassembled WGS sequence"/>
</dbReference>
<proteinExistence type="predicted"/>
<evidence type="ECO:0000313" key="1">
    <source>
        <dbReference type="EMBL" id="CAD8215204.1"/>
    </source>
</evidence>
<organism evidence="1 2">
    <name type="scientific">Paramecium octaurelia</name>
    <dbReference type="NCBI Taxonomy" id="43137"/>
    <lineage>
        <taxon>Eukaryota</taxon>
        <taxon>Sar</taxon>
        <taxon>Alveolata</taxon>
        <taxon>Ciliophora</taxon>
        <taxon>Intramacronucleata</taxon>
        <taxon>Oligohymenophorea</taxon>
        <taxon>Peniculida</taxon>
        <taxon>Parameciidae</taxon>
        <taxon>Paramecium</taxon>
    </lineage>
</organism>
<reference evidence="1" key="1">
    <citation type="submission" date="2021-01" db="EMBL/GenBank/DDBJ databases">
        <authorList>
            <consortium name="Genoscope - CEA"/>
            <person name="William W."/>
        </authorList>
    </citation>
    <scope>NUCLEOTIDE SEQUENCE</scope>
</reference>
<gene>
    <name evidence="1" type="ORF">POCTA_138.1.T2140006</name>
</gene>
<keyword evidence="2" id="KW-1185">Reference proteome</keyword>
<dbReference type="EMBL" id="CAJJDP010000218">
    <property type="protein sequence ID" value="CAD8215204.1"/>
    <property type="molecule type" value="Genomic_DNA"/>
</dbReference>
<sequence length="74" mass="9630">MQFMRFWICQYSKNQFLHFQFIQLSQIREFDLVIYEEEEEKILLQCKNFLKWLNYFQKMNQERKLIFRFQQYEL</sequence>
<protein>
    <submittedName>
        <fullName evidence="1">Uncharacterized protein</fullName>
    </submittedName>
</protein>